<dbReference type="PROSITE" id="PS51257">
    <property type="entry name" value="PROKAR_LIPOPROTEIN"/>
    <property type="match status" value="1"/>
</dbReference>
<dbReference type="RefSeq" id="WP_379905965.1">
    <property type="nucleotide sequence ID" value="NZ_JBHULM010000038.1"/>
</dbReference>
<gene>
    <name evidence="1" type="ORF">ACFSSB_15580</name>
</gene>
<name>A0ABW5K823_9FLAO</name>
<proteinExistence type="predicted"/>
<evidence type="ECO:0000313" key="2">
    <source>
        <dbReference type="Proteomes" id="UP001597467"/>
    </source>
</evidence>
<protein>
    <recommendedName>
        <fullName evidence="3">Lipoprotein</fullName>
    </recommendedName>
</protein>
<keyword evidence="2" id="KW-1185">Reference proteome</keyword>
<dbReference type="Proteomes" id="UP001597467">
    <property type="component" value="Unassembled WGS sequence"/>
</dbReference>
<comment type="caution">
    <text evidence="1">The sequence shown here is derived from an EMBL/GenBank/DDBJ whole genome shotgun (WGS) entry which is preliminary data.</text>
</comment>
<organism evidence="1 2">
    <name type="scientific">Lacinutrix gracilariae</name>
    <dbReference type="NCBI Taxonomy" id="1747198"/>
    <lineage>
        <taxon>Bacteria</taxon>
        <taxon>Pseudomonadati</taxon>
        <taxon>Bacteroidota</taxon>
        <taxon>Flavobacteriia</taxon>
        <taxon>Flavobacteriales</taxon>
        <taxon>Flavobacteriaceae</taxon>
        <taxon>Lacinutrix</taxon>
    </lineage>
</organism>
<sequence>MNRILLLALIVLILSCKSENKDEHKLKIEFEESTSETLNFDDKFQAFITQFPEIETPIKIKACDDDFSNLQKLNEKTNLIKRKEQNYIFCKIKTNGTYVAIITLEETECYMPVLTTFKPNGEKISSENLMIGLCGSDPCFECEELMEIDNDLNIYIAFNSRYFDCDENGQEIEGTEKTEVIYRNGKLTENGIIELTEKLKK</sequence>
<reference evidence="2" key="1">
    <citation type="journal article" date="2019" name="Int. J. Syst. Evol. Microbiol.">
        <title>The Global Catalogue of Microorganisms (GCM) 10K type strain sequencing project: providing services to taxonomists for standard genome sequencing and annotation.</title>
        <authorList>
            <consortium name="The Broad Institute Genomics Platform"/>
            <consortium name="The Broad Institute Genome Sequencing Center for Infectious Disease"/>
            <person name="Wu L."/>
            <person name="Ma J."/>
        </authorList>
    </citation>
    <scope>NUCLEOTIDE SEQUENCE [LARGE SCALE GENOMIC DNA]</scope>
    <source>
        <strain evidence="2">KCTC 42808</strain>
    </source>
</reference>
<evidence type="ECO:0008006" key="3">
    <source>
        <dbReference type="Google" id="ProtNLM"/>
    </source>
</evidence>
<accession>A0ABW5K823</accession>
<evidence type="ECO:0000313" key="1">
    <source>
        <dbReference type="EMBL" id="MFD2543747.1"/>
    </source>
</evidence>
<dbReference type="EMBL" id="JBHULM010000038">
    <property type="protein sequence ID" value="MFD2543747.1"/>
    <property type="molecule type" value="Genomic_DNA"/>
</dbReference>